<protein>
    <submittedName>
        <fullName evidence="1">Uncharacterized protein</fullName>
    </submittedName>
</protein>
<evidence type="ECO:0000313" key="1">
    <source>
        <dbReference type="EMBL" id="PFU39482.1"/>
    </source>
</evidence>
<dbReference type="SUPFAM" id="SSF140500">
    <property type="entry name" value="BAS1536-like"/>
    <property type="match status" value="1"/>
</dbReference>
<dbReference type="InterPro" id="IPR018540">
    <property type="entry name" value="Spo0E-like"/>
</dbReference>
<sequence>MIQLTKRYFLTSPGVIQVSQELDKLLNMLRKGEAGVKGGKATSTDFNPIKVGPVTIIKGRHLFHKRGLPFIICL</sequence>
<dbReference type="Gene3D" id="4.10.280.10">
    <property type="entry name" value="Helix-loop-helix DNA-binding domain"/>
    <property type="match status" value="1"/>
</dbReference>
<evidence type="ECO:0000313" key="2">
    <source>
        <dbReference type="Proteomes" id="UP000224076"/>
    </source>
</evidence>
<dbReference type="Proteomes" id="UP000224076">
    <property type="component" value="Unassembled WGS sequence"/>
</dbReference>
<dbReference type="AlphaFoldDB" id="A0A2B9MK91"/>
<gene>
    <name evidence="1" type="ORF">COK86_21985</name>
</gene>
<reference evidence="1 2" key="1">
    <citation type="submission" date="2017-09" db="EMBL/GenBank/DDBJ databases">
        <title>Large-scale bioinformatics analysis of Bacillus genomes uncovers conserved roles of natural products in bacterial physiology.</title>
        <authorList>
            <consortium name="Agbiome Team Llc"/>
            <person name="Bleich R.M."/>
            <person name="Grubbs K.J."/>
            <person name="Santa Maria K.C."/>
            <person name="Allen S.E."/>
            <person name="Farag S."/>
            <person name="Shank E.A."/>
            <person name="Bowers A."/>
        </authorList>
    </citation>
    <scope>NUCLEOTIDE SEQUENCE [LARGE SCALE GENOMIC DNA]</scope>
    <source>
        <strain evidence="1 2">AFS061806</strain>
    </source>
</reference>
<name>A0A2B9MK91_BACCE</name>
<dbReference type="Pfam" id="PF09388">
    <property type="entry name" value="SpoOE-like"/>
    <property type="match status" value="1"/>
</dbReference>
<dbReference type="GO" id="GO:0043937">
    <property type="term" value="P:regulation of sporulation"/>
    <property type="evidence" value="ECO:0007669"/>
    <property type="project" value="InterPro"/>
</dbReference>
<accession>A0A2B9MK91</accession>
<comment type="caution">
    <text evidence="1">The sequence shown here is derived from an EMBL/GenBank/DDBJ whole genome shotgun (WGS) entry which is preliminary data.</text>
</comment>
<organism evidence="1 2">
    <name type="scientific">Bacillus cereus</name>
    <dbReference type="NCBI Taxonomy" id="1396"/>
    <lineage>
        <taxon>Bacteria</taxon>
        <taxon>Bacillati</taxon>
        <taxon>Bacillota</taxon>
        <taxon>Bacilli</taxon>
        <taxon>Bacillales</taxon>
        <taxon>Bacillaceae</taxon>
        <taxon>Bacillus</taxon>
        <taxon>Bacillus cereus group</taxon>
    </lineage>
</organism>
<dbReference type="RefSeq" id="WP_098323385.1">
    <property type="nucleotide sequence ID" value="NZ_NVDG01000038.1"/>
</dbReference>
<dbReference type="InterPro" id="IPR037208">
    <property type="entry name" value="Spo0E-like_sf"/>
</dbReference>
<proteinExistence type="predicted"/>
<dbReference type="EMBL" id="NVDG01000038">
    <property type="protein sequence ID" value="PFU39482.1"/>
    <property type="molecule type" value="Genomic_DNA"/>
</dbReference>
<dbReference type="InterPro" id="IPR036638">
    <property type="entry name" value="HLH_DNA-bd_sf"/>
</dbReference>
<dbReference type="GO" id="GO:0046983">
    <property type="term" value="F:protein dimerization activity"/>
    <property type="evidence" value="ECO:0007669"/>
    <property type="project" value="InterPro"/>
</dbReference>